<dbReference type="GO" id="GO:0005524">
    <property type="term" value="F:ATP binding"/>
    <property type="evidence" value="ECO:0007669"/>
    <property type="project" value="UniProtKB-KW"/>
</dbReference>
<dbReference type="SUPFAM" id="SSF52540">
    <property type="entry name" value="P-loop containing nucleoside triphosphate hydrolases"/>
    <property type="match status" value="1"/>
</dbReference>
<dbReference type="EMBL" id="PVNL01000046">
    <property type="protein sequence ID" value="PRQ08005.1"/>
    <property type="molecule type" value="Genomic_DNA"/>
</dbReference>
<feature type="domain" description="Orc1-like AAA ATPase" evidence="3">
    <location>
        <begin position="244"/>
        <end position="432"/>
    </location>
</feature>
<sequence>MATGTTALRDLGRLADVDPSTLEQGAILWDRFHVTGKPRALGETVVVAVKDLEKSLGAPVARGFELHLLPAPAGPDADARLVRAFRVESRFQPRAVAIGRTPAWIVLACQVTVEQAASSPALASAVGQRKLWALAYEHASLLTQLHAARVHGVRFDRQRICVEDDLFFFLDSFTHLLGETTEGPASAQADIDALCELVREFGDEAMTAALVDPPATALELRERLQALAQAGGANTDPALPADPPFIGRAVALVELRRGLDQAQIAQPTAIIIKGPRGVGKSRLMAEFVDARAHSDDAIVLTGAWQEHSADSRGGLLNALEQLPQALARLNADERDDVRRRINRATRHLGAIVTRSAPSLGEVLRNVEELPRLELGEDFSRHTAVIADLLRSIGTSKRPLVLVLDNLETIDGSSAIVLKILAQRRPAHHTLLVMGLRSKSGGFTPDFEFEPVDLNPLSEPEIGQLLAQTLTGGIVEADALSHTLWSMSKGLPLAAWNNLRAWIDQGQLARNTEDGVWRARRSLRDRRDGGVEIEDVFGVRLAAAESGVRELALRIAVMGAEVDIETIRELETDDLETSLADLIKRGILAQTGPGAQDAQGVRFPHDTIRELVLDSFTEAERRAAHAAVAVLVAARNAPVAQIAYHRDLALDPSGDTNPESFDRLSRLHVDAGRERLAVYDLERARWHLERALEHSRDAEQRSQAAEGLADICLLSDDLDTAVSLYTAIIATSDGPRAVQTGAKAVSFLFSKAANIEARQLGNMALEVVAEPTPASPLGKLAAMLGAMLRSWFGPPKPTKMSVEVREALCRLYPFMAIMSLVDDVAGMPMYIARGHWIAKGLDSGPASMVHSVEAAMWASLGRYQRGNELFGLAFEIAVKAKDHWAQGWAKHMWGHVSLLPSDRYEEGQDMLDDAIAAFRETGDVSISILSITFKGLYGRDREPAEMVLGWFDEATATARRNGKFVATATLEALKLHVLARQGRTDLQPRLIALSAQLDTADMTGVERLMARVHLAYAALEHKSRKIATAQVSAAKAILGELPGVPEYCSEIHFVTVWIMLEWPPTSVQDQKYLRQAIRKSRAAAKQSPRLRVHGELLEVRLALQAGNNEHARTIAAKIVADFETHENLYIARQAHVALSRLQTGENVLAAAEHDRVARNLGRRLGLQDQVLLSDFTEIEEEDSLLAIDTGSRNKLEDSGYEIPAAGMLTSAVGSKPRRRRSTAPTLASQTDVLEAWDLGSTASPHTILGQLIAPVRDAVSGSISDESLEIRCIDPTLSVPIASADLEVVLINLVLACHDAVGPDAPITAVIAVDAEAAELSVGNKSHAGFADAAGPTPGSHLMIRVSAPSPVSRMPVLGAFSTCERLVQSFGGQLNANADRKQVALRARLPLGQKPASQAESARRVVVVHPDTEVRASIATALDELGANYSVFDPDQFNSTKLEQNAVLLADGTSIEPVTVLEPLLNLHIVELVKHGAEPASYEYATLRVPCSPSDLEDALGSYVL</sequence>
<keyword evidence="1" id="KW-0547">Nucleotide-binding</keyword>
<dbReference type="PANTHER" id="PTHR16305:SF28">
    <property type="entry name" value="GUANYLATE CYCLASE DOMAIN-CONTAINING PROTEIN"/>
    <property type="match status" value="1"/>
</dbReference>
<dbReference type="InterPro" id="IPR041664">
    <property type="entry name" value="AAA_16"/>
</dbReference>
<evidence type="ECO:0000256" key="2">
    <source>
        <dbReference type="ARBA" id="ARBA00022840"/>
    </source>
</evidence>
<dbReference type="OrthoDB" id="5477035at2"/>
<dbReference type="GO" id="GO:0004016">
    <property type="term" value="F:adenylate cyclase activity"/>
    <property type="evidence" value="ECO:0007669"/>
    <property type="project" value="TreeGrafter"/>
</dbReference>
<evidence type="ECO:0000259" key="3">
    <source>
        <dbReference type="Pfam" id="PF13191"/>
    </source>
</evidence>
<gene>
    <name evidence="4" type="ORF">ENSA7_22890</name>
</gene>
<organism evidence="4 5">
    <name type="scientific">Enhygromyxa salina</name>
    <dbReference type="NCBI Taxonomy" id="215803"/>
    <lineage>
        <taxon>Bacteria</taxon>
        <taxon>Pseudomonadati</taxon>
        <taxon>Myxococcota</taxon>
        <taxon>Polyangia</taxon>
        <taxon>Nannocystales</taxon>
        <taxon>Nannocystaceae</taxon>
        <taxon>Enhygromyxa</taxon>
    </lineage>
</organism>
<proteinExistence type="predicted"/>
<dbReference type="InterPro" id="IPR027417">
    <property type="entry name" value="P-loop_NTPase"/>
</dbReference>
<dbReference type="RefSeq" id="WP_106089315.1">
    <property type="nucleotide sequence ID" value="NZ_PVNL01000046.1"/>
</dbReference>
<evidence type="ECO:0000313" key="4">
    <source>
        <dbReference type="EMBL" id="PRQ08005.1"/>
    </source>
</evidence>
<comment type="caution">
    <text evidence="4">The sequence shown here is derived from an EMBL/GenBank/DDBJ whole genome shotgun (WGS) entry which is preliminary data.</text>
</comment>
<evidence type="ECO:0000313" key="5">
    <source>
        <dbReference type="Proteomes" id="UP000238823"/>
    </source>
</evidence>
<accession>A0A2S9YSB7</accession>
<dbReference type="Proteomes" id="UP000238823">
    <property type="component" value="Unassembled WGS sequence"/>
</dbReference>
<dbReference type="PANTHER" id="PTHR16305">
    <property type="entry name" value="TESTICULAR SOLUBLE ADENYLYL CYCLASE"/>
    <property type="match status" value="1"/>
</dbReference>
<keyword evidence="2" id="KW-0067">ATP-binding</keyword>
<dbReference type="GO" id="GO:0005737">
    <property type="term" value="C:cytoplasm"/>
    <property type="evidence" value="ECO:0007669"/>
    <property type="project" value="TreeGrafter"/>
</dbReference>
<evidence type="ECO:0000256" key="1">
    <source>
        <dbReference type="ARBA" id="ARBA00022741"/>
    </source>
</evidence>
<name>A0A2S9YSB7_9BACT</name>
<protein>
    <recommendedName>
        <fullName evidence="3">Orc1-like AAA ATPase domain-containing protein</fullName>
    </recommendedName>
</protein>
<dbReference type="Gene3D" id="3.40.50.300">
    <property type="entry name" value="P-loop containing nucleotide triphosphate hydrolases"/>
    <property type="match status" value="1"/>
</dbReference>
<reference evidence="4 5" key="1">
    <citation type="submission" date="2018-03" db="EMBL/GenBank/DDBJ databases">
        <title>Draft Genome Sequences of the Obligatory Marine Myxobacteria Enhygromyxa salina SWB007.</title>
        <authorList>
            <person name="Poehlein A."/>
            <person name="Moghaddam J.A."/>
            <person name="Harms H."/>
            <person name="Alanjari M."/>
            <person name="Koenig G.M."/>
            <person name="Daniel R."/>
            <person name="Schaeberle T.F."/>
        </authorList>
    </citation>
    <scope>NUCLEOTIDE SEQUENCE [LARGE SCALE GENOMIC DNA]</scope>
    <source>
        <strain evidence="4 5">SWB007</strain>
    </source>
</reference>
<dbReference type="Pfam" id="PF13191">
    <property type="entry name" value="AAA_16"/>
    <property type="match status" value="1"/>
</dbReference>